<feature type="region of interest" description="Disordered" evidence="1">
    <location>
        <begin position="196"/>
        <end position="237"/>
    </location>
</feature>
<reference evidence="3 4" key="1">
    <citation type="journal article" date="2024" name="J Genomics">
        <title>Draft genome sequencing and assembly of Favolaschia claudopus CIRM-BRFM 2984 isolated from oak limbs.</title>
        <authorList>
            <person name="Navarro D."/>
            <person name="Drula E."/>
            <person name="Chaduli D."/>
            <person name="Cazenave R."/>
            <person name="Ahrendt S."/>
            <person name="Wang J."/>
            <person name="Lipzen A."/>
            <person name="Daum C."/>
            <person name="Barry K."/>
            <person name="Grigoriev I.V."/>
            <person name="Favel A."/>
            <person name="Rosso M.N."/>
            <person name="Martin F."/>
        </authorList>
    </citation>
    <scope>NUCLEOTIDE SEQUENCE [LARGE SCALE GENOMIC DNA]</scope>
    <source>
        <strain evidence="3 4">CIRM-BRFM 2984</strain>
    </source>
</reference>
<dbReference type="EMBL" id="JAWWNJ010000003">
    <property type="protein sequence ID" value="KAK7059305.1"/>
    <property type="molecule type" value="Genomic_DNA"/>
</dbReference>
<evidence type="ECO:0000313" key="4">
    <source>
        <dbReference type="Proteomes" id="UP001362999"/>
    </source>
</evidence>
<feature type="compositionally biased region" description="Polar residues" evidence="1">
    <location>
        <begin position="224"/>
        <end position="237"/>
    </location>
</feature>
<keyword evidence="4" id="KW-1185">Reference proteome</keyword>
<name>A0AAW0E5A2_9AGAR</name>
<feature type="compositionally biased region" description="Low complexity" evidence="1">
    <location>
        <begin position="203"/>
        <end position="219"/>
    </location>
</feature>
<feature type="region of interest" description="Disordered" evidence="1">
    <location>
        <begin position="1"/>
        <end position="95"/>
    </location>
</feature>
<feature type="compositionally biased region" description="Basic and acidic residues" evidence="1">
    <location>
        <begin position="51"/>
        <end position="63"/>
    </location>
</feature>
<accession>A0AAW0E5A2</accession>
<protein>
    <submittedName>
        <fullName evidence="3">Uncharacterized protein</fullName>
    </submittedName>
</protein>
<dbReference type="Proteomes" id="UP001362999">
    <property type="component" value="Unassembled WGS sequence"/>
</dbReference>
<organism evidence="3 4">
    <name type="scientific">Favolaschia claudopus</name>
    <dbReference type="NCBI Taxonomy" id="2862362"/>
    <lineage>
        <taxon>Eukaryota</taxon>
        <taxon>Fungi</taxon>
        <taxon>Dikarya</taxon>
        <taxon>Basidiomycota</taxon>
        <taxon>Agaricomycotina</taxon>
        <taxon>Agaricomycetes</taxon>
        <taxon>Agaricomycetidae</taxon>
        <taxon>Agaricales</taxon>
        <taxon>Marasmiineae</taxon>
        <taxon>Mycenaceae</taxon>
        <taxon>Favolaschia</taxon>
    </lineage>
</organism>
<evidence type="ECO:0000313" key="2">
    <source>
        <dbReference type="EMBL" id="KAK7021648.1"/>
    </source>
</evidence>
<dbReference type="EMBL" id="JAWWNJ010000038">
    <property type="protein sequence ID" value="KAK7021648.1"/>
    <property type="molecule type" value="Genomic_DNA"/>
</dbReference>
<evidence type="ECO:0000256" key="1">
    <source>
        <dbReference type="SAM" id="MobiDB-lite"/>
    </source>
</evidence>
<comment type="caution">
    <text evidence="3">The sequence shown here is derived from an EMBL/GenBank/DDBJ whole genome shotgun (WGS) entry which is preliminary data.</text>
</comment>
<evidence type="ECO:0000313" key="3">
    <source>
        <dbReference type="EMBL" id="KAK7059305.1"/>
    </source>
</evidence>
<sequence length="237" mass="26971">MPNKPSTRRDENAPPHRSKSTKTSRTSTHRLPLQDSHHHNDSGGDNAGDDDAARIRRLEDELARSQAECAQLRERQDNPPPPESAGDDSAPLVPQPQNISEVKMEDLRTELGFNKPRWNAFRSCVRHAVIAARLDWDKNWKAQDDKKKLRAFNVVRADFPEVKRFENAWAIKRVAAEYWGNRKTYGRCVDDPNTYRGRKALESRGSTSRRAPRRSAPTTHEARSSSSLLGITKSNRI</sequence>
<proteinExistence type="predicted"/>
<dbReference type="AlphaFoldDB" id="A0AAW0E5A2"/>
<gene>
    <name evidence="3" type="ORF">R3P38DRAFT_3167615</name>
    <name evidence="2" type="ORF">R3P38DRAFT_3196445</name>
</gene>